<gene>
    <name evidence="4" type="ORF">KQY15_12315</name>
</gene>
<feature type="compositionally biased region" description="Low complexity" evidence="1">
    <location>
        <begin position="318"/>
        <end position="335"/>
    </location>
</feature>
<dbReference type="InterPro" id="IPR008900">
    <property type="entry name" value="Zot_N"/>
</dbReference>
<keyword evidence="2" id="KW-1133">Transmembrane helix</keyword>
<dbReference type="Pfam" id="PF05707">
    <property type="entry name" value="Zot"/>
    <property type="match status" value="1"/>
</dbReference>
<evidence type="ECO:0000256" key="1">
    <source>
        <dbReference type="SAM" id="MobiDB-lite"/>
    </source>
</evidence>
<keyword evidence="2" id="KW-0812">Transmembrane</keyword>
<protein>
    <recommendedName>
        <fullName evidence="3">Zona occludens toxin N-terminal domain-containing protein</fullName>
    </recommendedName>
</protein>
<evidence type="ECO:0000313" key="5">
    <source>
        <dbReference type="Proteomes" id="UP000704611"/>
    </source>
</evidence>
<comment type="caution">
    <text evidence="4">The sequence shown here is derived from an EMBL/GenBank/DDBJ whole genome shotgun (WGS) entry which is preliminary data.</text>
</comment>
<sequence>MLYLRTGLPGASKTLNTLREITHDTKTAGREIYYHNIKLLLLDFEVCHSFQGYFYGVYLPSLNKSAIKPVQKRLQKIHGDGELADETSFPHLIHIYDAWLESKGDVLLWLHWVRIVYPDSARENLKLYIESADKEHVTVETLKQFNLDWRRFEKPELWYELPRQSIIVMDECQQTFPPRPVGARVPRHCSEFETHRHKGWDIHLVTQDAKLMDNHVRRLAGCHVHYFNPFKSNRVTRYQADKVFDQEDYFQKKNTIRSIITRDKSLYGLYWSADAHTHKLVLPKKLILVLFVPLLIGVLVWYLLSGSWASNTAPQQSNQTNTAQPSQPQTQQPAPDAYIPTNEPAIYDQIKPFSAVPADTPIGQLCDSLTYAGYELKTRYNRPVVEHFFTCELPYLEDEAKNEENFIKPSLLLDGYYLSNLGFTFEYSNRMPVLSYGNTRYIFPRY</sequence>
<keyword evidence="5" id="KW-1185">Reference proteome</keyword>
<proteinExistence type="predicted"/>
<evidence type="ECO:0000259" key="3">
    <source>
        <dbReference type="Pfam" id="PF05707"/>
    </source>
</evidence>
<dbReference type="EMBL" id="JAHRID010000005">
    <property type="protein sequence ID" value="MBV2129870.1"/>
    <property type="molecule type" value="Genomic_DNA"/>
</dbReference>
<evidence type="ECO:0000313" key="4">
    <source>
        <dbReference type="EMBL" id="MBV2129870.1"/>
    </source>
</evidence>
<feature type="region of interest" description="Disordered" evidence="1">
    <location>
        <begin position="313"/>
        <end position="338"/>
    </location>
</feature>
<reference evidence="4 5" key="1">
    <citation type="submission" date="2021-06" db="EMBL/GenBank/DDBJ databases">
        <title>Rheinheimera indica sp. nov., isolated from deep-sea sediment.</title>
        <authorList>
            <person name="Wang Z."/>
            <person name="Zhang X.-Y."/>
        </authorList>
    </citation>
    <scope>NUCLEOTIDE SEQUENCE [LARGE SCALE GENOMIC DNA]</scope>
    <source>
        <strain evidence="4 5">SM2107</strain>
    </source>
</reference>
<evidence type="ECO:0000256" key="2">
    <source>
        <dbReference type="SAM" id="Phobius"/>
    </source>
</evidence>
<feature type="transmembrane region" description="Helical" evidence="2">
    <location>
        <begin position="286"/>
        <end position="304"/>
    </location>
</feature>
<dbReference type="Proteomes" id="UP000704611">
    <property type="component" value="Unassembled WGS sequence"/>
</dbReference>
<organism evidence="4 5">
    <name type="scientific">Arsukibacterium indicum</name>
    <dbReference type="NCBI Taxonomy" id="2848612"/>
    <lineage>
        <taxon>Bacteria</taxon>
        <taxon>Pseudomonadati</taxon>
        <taxon>Pseudomonadota</taxon>
        <taxon>Gammaproteobacteria</taxon>
        <taxon>Chromatiales</taxon>
        <taxon>Chromatiaceae</taxon>
        <taxon>Arsukibacterium</taxon>
    </lineage>
</organism>
<name>A0ABS6MMR7_9GAMM</name>
<accession>A0ABS6MMR7</accession>
<dbReference type="RefSeq" id="WP_217669571.1">
    <property type="nucleotide sequence ID" value="NZ_JAHRID010000005.1"/>
</dbReference>
<feature type="domain" description="Zona occludens toxin N-terminal" evidence="3">
    <location>
        <begin position="140"/>
        <end position="273"/>
    </location>
</feature>
<keyword evidence="2" id="KW-0472">Membrane</keyword>